<dbReference type="SMART" id="SM00382">
    <property type="entry name" value="AAA"/>
    <property type="match status" value="1"/>
</dbReference>
<dbReference type="InterPro" id="IPR017871">
    <property type="entry name" value="ABC_transporter-like_CS"/>
</dbReference>
<dbReference type="RefSeq" id="WP_114957451.1">
    <property type="nucleotide sequence ID" value="NZ_JBHSJF010000003.1"/>
</dbReference>
<accession>A0ABV9YWP0</accession>
<dbReference type="NCBIfam" id="TIGR02315">
    <property type="entry name" value="ABC_phnC"/>
    <property type="match status" value="1"/>
</dbReference>
<evidence type="ECO:0000256" key="4">
    <source>
        <dbReference type="ARBA" id="ARBA00022741"/>
    </source>
</evidence>
<keyword evidence="2" id="KW-0813">Transport</keyword>
<dbReference type="InterPro" id="IPR003439">
    <property type="entry name" value="ABC_transporter-like_ATP-bd"/>
</dbReference>
<keyword evidence="4" id="KW-0547">Nucleotide-binding</keyword>
<sequence length="286" mass="30635">MTEALAIRGLSKTYGTVRAVSGISLSIKAGERVALIGASGSGKSTMMRLASGLLVGDADGGEVRVFGEAIQSNGKLSGDARRIRRRIGLIFQKFNLVNRMSVLSNVLVGSLGRISALRGTLGMFEHADREAAWLAMTQVGIEQHIYKRAEALSGGQQQRAAIARALVQRAEIIVADEPIASLDPKSAKRVMEILSKLNRTQGITLLVSLHQVDYARAYFDRVIAMRAGEVVFDGPAAKLTPAFLTELYGASAEELILPGQTEATPVMDPAIIDVTRNHAAELARVN</sequence>
<dbReference type="SUPFAM" id="SSF52540">
    <property type="entry name" value="P-loop containing nucleoside triphosphate hydrolases"/>
    <property type="match status" value="1"/>
</dbReference>
<evidence type="ECO:0000256" key="1">
    <source>
        <dbReference type="ARBA" id="ARBA00005417"/>
    </source>
</evidence>
<name>A0ABV9YWP0_9HYPH</name>
<reference evidence="10" key="1">
    <citation type="journal article" date="2019" name="Int. J. Syst. Evol. Microbiol.">
        <title>The Global Catalogue of Microorganisms (GCM) 10K type strain sequencing project: providing services to taxonomists for standard genome sequencing and annotation.</title>
        <authorList>
            <consortium name="The Broad Institute Genomics Platform"/>
            <consortium name="The Broad Institute Genome Sequencing Center for Infectious Disease"/>
            <person name="Wu L."/>
            <person name="Ma J."/>
        </authorList>
    </citation>
    <scope>NUCLEOTIDE SEQUENCE [LARGE SCALE GENOMIC DNA]</scope>
    <source>
        <strain evidence="10">CGMCC 1.16444</strain>
    </source>
</reference>
<keyword evidence="3" id="KW-1003">Cell membrane</keyword>
<comment type="caution">
    <text evidence="9">The sequence shown here is derived from an EMBL/GenBank/DDBJ whole genome shotgun (WGS) entry which is preliminary data.</text>
</comment>
<dbReference type="InterPro" id="IPR012693">
    <property type="entry name" value="ABC_transpr_PhnC"/>
</dbReference>
<evidence type="ECO:0000256" key="6">
    <source>
        <dbReference type="ARBA" id="ARBA00022967"/>
    </source>
</evidence>
<gene>
    <name evidence="9" type="primary">phnC</name>
    <name evidence="9" type="ORF">ACFPFW_03370</name>
</gene>
<dbReference type="EMBL" id="JBHSJF010000003">
    <property type="protein sequence ID" value="MFC5067051.1"/>
    <property type="molecule type" value="Genomic_DNA"/>
</dbReference>
<evidence type="ECO:0000256" key="2">
    <source>
        <dbReference type="ARBA" id="ARBA00022448"/>
    </source>
</evidence>
<dbReference type="Pfam" id="PF00005">
    <property type="entry name" value="ABC_tran"/>
    <property type="match status" value="1"/>
</dbReference>
<dbReference type="PANTHER" id="PTHR43166">
    <property type="entry name" value="AMINO ACID IMPORT ATP-BINDING PROTEIN"/>
    <property type="match status" value="1"/>
</dbReference>
<dbReference type="PROSITE" id="PS50893">
    <property type="entry name" value="ABC_TRANSPORTER_2"/>
    <property type="match status" value="1"/>
</dbReference>
<evidence type="ECO:0000256" key="5">
    <source>
        <dbReference type="ARBA" id="ARBA00022840"/>
    </source>
</evidence>
<proteinExistence type="inferred from homology"/>
<dbReference type="InterPro" id="IPR050086">
    <property type="entry name" value="MetN_ABC_transporter-like"/>
</dbReference>
<evidence type="ECO:0000313" key="9">
    <source>
        <dbReference type="EMBL" id="MFC5067051.1"/>
    </source>
</evidence>
<evidence type="ECO:0000256" key="3">
    <source>
        <dbReference type="ARBA" id="ARBA00022475"/>
    </source>
</evidence>
<organism evidence="9 10">
    <name type="scientific">Flaviflagellibacter deserti</name>
    <dbReference type="NCBI Taxonomy" id="2267266"/>
    <lineage>
        <taxon>Bacteria</taxon>
        <taxon>Pseudomonadati</taxon>
        <taxon>Pseudomonadota</taxon>
        <taxon>Alphaproteobacteria</taxon>
        <taxon>Hyphomicrobiales</taxon>
        <taxon>Flaviflagellibacter</taxon>
    </lineage>
</organism>
<keyword evidence="10" id="KW-1185">Reference proteome</keyword>
<keyword evidence="7" id="KW-0472">Membrane</keyword>
<dbReference type="InterPro" id="IPR027417">
    <property type="entry name" value="P-loop_NTPase"/>
</dbReference>
<dbReference type="CDD" id="cd03256">
    <property type="entry name" value="ABC_PhnC_transporter"/>
    <property type="match status" value="1"/>
</dbReference>
<feature type="domain" description="ABC transporter" evidence="8">
    <location>
        <begin position="5"/>
        <end position="252"/>
    </location>
</feature>
<keyword evidence="6" id="KW-1278">Translocase</keyword>
<dbReference type="GO" id="GO:0005524">
    <property type="term" value="F:ATP binding"/>
    <property type="evidence" value="ECO:0007669"/>
    <property type="project" value="UniProtKB-KW"/>
</dbReference>
<keyword evidence="5 9" id="KW-0067">ATP-binding</keyword>
<dbReference type="Proteomes" id="UP001595796">
    <property type="component" value="Unassembled WGS sequence"/>
</dbReference>
<evidence type="ECO:0000313" key="10">
    <source>
        <dbReference type="Proteomes" id="UP001595796"/>
    </source>
</evidence>
<evidence type="ECO:0000259" key="8">
    <source>
        <dbReference type="PROSITE" id="PS50893"/>
    </source>
</evidence>
<dbReference type="InterPro" id="IPR003593">
    <property type="entry name" value="AAA+_ATPase"/>
</dbReference>
<dbReference type="PROSITE" id="PS00211">
    <property type="entry name" value="ABC_TRANSPORTER_1"/>
    <property type="match status" value="1"/>
</dbReference>
<dbReference type="PANTHER" id="PTHR43166:SF6">
    <property type="entry name" value="PHOSPHONATES IMPORT ATP-BINDING PROTEIN PHNC"/>
    <property type="match status" value="1"/>
</dbReference>
<dbReference type="Gene3D" id="3.40.50.300">
    <property type="entry name" value="P-loop containing nucleotide triphosphate hydrolases"/>
    <property type="match status" value="1"/>
</dbReference>
<evidence type="ECO:0000256" key="7">
    <source>
        <dbReference type="ARBA" id="ARBA00023136"/>
    </source>
</evidence>
<protein>
    <submittedName>
        <fullName evidence="9">Phosphonate ABC transporter ATP-binding protein</fullName>
    </submittedName>
</protein>
<comment type="similarity">
    <text evidence="1">Belongs to the ABC transporter superfamily.</text>
</comment>